<protein>
    <submittedName>
        <fullName evidence="2">Uncharacterized protein</fullName>
    </submittedName>
</protein>
<name>A0A485LZR5_9ZZZZ</name>
<dbReference type="EMBL" id="CAADRM010000091">
    <property type="protein sequence ID" value="VFU14417.1"/>
    <property type="molecule type" value="Genomic_DNA"/>
</dbReference>
<feature type="region of interest" description="Disordered" evidence="1">
    <location>
        <begin position="1"/>
        <end position="40"/>
    </location>
</feature>
<proteinExistence type="predicted"/>
<accession>A0A485LZR5</accession>
<reference evidence="2" key="1">
    <citation type="submission" date="2019-03" db="EMBL/GenBank/DDBJ databases">
        <authorList>
            <person name="Hao L."/>
        </authorList>
    </citation>
    <scope>NUCLEOTIDE SEQUENCE</scope>
</reference>
<sequence length="40" mass="4275">MSGFASPIQAKPQATVGRKATDLFGERLRTDRRAASSAKP</sequence>
<evidence type="ECO:0000313" key="2">
    <source>
        <dbReference type="EMBL" id="VFU14417.1"/>
    </source>
</evidence>
<evidence type="ECO:0000256" key="1">
    <source>
        <dbReference type="SAM" id="MobiDB-lite"/>
    </source>
</evidence>
<organism evidence="2">
    <name type="scientific">anaerobic digester metagenome</name>
    <dbReference type="NCBI Taxonomy" id="1263854"/>
    <lineage>
        <taxon>unclassified sequences</taxon>
        <taxon>metagenomes</taxon>
        <taxon>ecological metagenomes</taxon>
    </lineage>
</organism>
<gene>
    <name evidence="2" type="ORF">SCFA_290002</name>
</gene>
<feature type="compositionally biased region" description="Basic and acidic residues" evidence="1">
    <location>
        <begin position="19"/>
        <end position="34"/>
    </location>
</feature>
<dbReference type="AlphaFoldDB" id="A0A485LZR5"/>